<dbReference type="SUPFAM" id="SSF53335">
    <property type="entry name" value="S-adenosyl-L-methionine-dependent methyltransferases"/>
    <property type="match status" value="1"/>
</dbReference>
<dbReference type="Pfam" id="PF01135">
    <property type="entry name" value="PCMT"/>
    <property type="match status" value="1"/>
</dbReference>
<keyword evidence="6 7" id="KW-0949">S-adenosyl-L-methionine</keyword>
<gene>
    <name evidence="7" type="primary">pcm</name>
    <name evidence="8" type="ORF">FHX42_002007</name>
</gene>
<dbReference type="NCBIfam" id="TIGR00080">
    <property type="entry name" value="pimt"/>
    <property type="match status" value="1"/>
</dbReference>
<dbReference type="RefSeq" id="WP_182543898.1">
    <property type="nucleotide sequence ID" value="NZ_JACGWZ010000002.1"/>
</dbReference>
<accession>A0A839DUS1</accession>
<dbReference type="EC" id="2.1.1.77" evidence="7"/>
<dbReference type="FunFam" id="3.40.50.150:FF:000010">
    <property type="entry name" value="Protein-L-isoaspartate O-methyltransferase"/>
    <property type="match status" value="1"/>
</dbReference>
<dbReference type="HAMAP" id="MF_00090">
    <property type="entry name" value="PIMT"/>
    <property type="match status" value="1"/>
</dbReference>
<feature type="active site" evidence="7">
    <location>
        <position position="62"/>
    </location>
</feature>
<evidence type="ECO:0000256" key="2">
    <source>
        <dbReference type="ARBA" id="ARBA00005369"/>
    </source>
</evidence>
<keyword evidence="9" id="KW-1185">Reference proteome</keyword>
<proteinExistence type="inferred from homology"/>
<comment type="subcellular location">
    <subcellularLocation>
        <location evidence="1 7">Cytoplasm</location>
    </subcellularLocation>
</comment>
<organism evidence="8 9">
    <name type="scientific">Halosaccharopolyspora lacisalsi</name>
    <dbReference type="NCBI Taxonomy" id="1000566"/>
    <lineage>
        <taxon>Bacteria</taxon>
        <taxon>Bacillati</taxon>
        <taxon>Actinomycetota</taxon>
        <taxon>Actinomycetes</taxon>
        <taxon>Pseudonocardiales</taxon>
        <taxon>Pseudonocardiaceae</taxon>
        <taxon>Halosaccharopolyspora</taxon>
    </lineage>
</organism>
<dbReference type="InterPro" id="IPR029063">
    <property type="entry name" value="SAM-dependent_MTases_sf"/>
</dbReference>
<dbReference type="InterPro" id="IPR000682">
    <property type="entry name" value="PCMT"/>
</dbReference>
<evidence type="ECO:0000256" key="1">
    <source>
        <dbReference type="ARBA" id="ARBA00004496"/>
    </source>
</evidence>
<keyword evidence="3 7" id="KW-0963">Cytoplasm</keyword>
<evidence type="ECO:0000313" key="8">
    <source>
        <dbReference type="EMBL" id="MBA8824660.1"/>
    </source>
</evidence>
<dbReference type="PANTHER" id="PTHR11579:SF0">
    <property type="entry name" value="PROTEIN-L-ISOASPARTATE(D-ASPARTATE) O-METHYLTRANSFERASE"/>
    <property type="match status" value="1"/>
</dbReference>
<evidence type="ECO:0000256" key="3">
    <source>
        <dbReference type="ARBA" id="ARBA00022490"/>
    </source>
</evidence>
<dbReference type="CDD" id="cd02440">
    <property type="entry name" value="AdoMet_MTases"/>
    <property type="match status" value="1"/>
</dbReference>
<keyword evidence="5 7" id="KW-0808">Transferase</keyword>
<evidence type="ECO:0000256" key="4">
    <source>
        <dbReference type="ARBA" id="ARBA00022603"/>
    </source>
</evidence>
<protein>
    <recommendedName>
        <fullName evidence="7">Protein-L-isoaspartate O-methyltransferase</fullName>
        <ecNumber evidence="7">2.1.1.77</ecNumber>
    </recommendedName>
    <alternativeName>
        <fullName evidence="7">L-isoaspartyl protein carboxyl methyltransferase</fullName>
    </alternativeName>
    <alternativeName>
        <fullName evidence="7">Protein L-isoaspartyl methyltransferase</fullName>
    </alternativeName>
    <alternativeName>
        <fullName evidence="7">Protein-beta-aspartate methyltransferase</fullName>
        <shortName evidence="7">PIMT</shortName>
    </alternativeName>
</protein>
<dbReference type="EMBL" id="JACGWZ010000002">
    <property type="protein sequence ID" value="MBA8824660.1"/>
    <property type="molecule type" value="Genomic_DNA"/>
</dbReference>
<dbReference type="Proteomes" id="UP000569329">
    <property type="component" value="Unassembled WGS sequence"/>
</dbReference>
<evidence type="ECO:0000313" key="9">
    <source>
        <dbReference type="Proteomes" id="UP000569329"/>
    </source>
</evidence>
<sequence length="207" mass="22198">MAGDERARRSDMVDSLRRGGISNRYVLEAMAEVPRQRFVDPELVPEAYTDQPLPIGSGQTISVPWIVALMAEALDPSGTENVLEIGTGSGYAAAVLARCCRRVTSVERHADLAEGARRTLAELDYDNVEVRHGDGARGAPDRAPFDGISVTAMAEEIPQPLLEQLGPDGTLVCPVGHGGLGDLVRLRHGRRETLSSVGFVPLVTDES</sequence>
<evidence type="ECO:0000256" key="7">
    <source>
        <dbReference type="HAMAP-Rule" id="MF_00090"/>
    </source>
</evidence>
<dbReference type="AlphaFoldDB" id="A0A839DUS1"/>
<dbReference type="Gene3D" id="3.40.50.150">
    <property type="entry name" value="Vaccinia Virus protein VP39"/>
    <property type="match status" value="1"/>
</dbReference>
<dbReference type="GO" id="GO:0004719">
    <property type="term" value="F:protein-L-isoaspartate (D-aspartate) O-methyltransferase activity"/>
    <property type="evidence" value="ECO:0007669"/>
    <property type="project" value="UniProtKB-UniRule"/>
</dbReference>
<keyword evidence="4 7" id="KW-0489">Methyltransferase</keyword>
<evidence type="ECO:0000256" key="6">
    <source>
        <dbReference type="ARBA" id="ARBA00022691"/>
    </source>
</evidence>
<name>A0A839DUS1_9PSEU</name>
<comment type="similarity">
    <text evidence="2 7">Belongs to the methyltransferase superfamily. L-isoaspartyl/D-aspartyl protein methyltransferase family.</text>
</comment>
<dbReference type="GO" id="GO:0030091">
    <property type="term" value="P:protein repair"/>
    <property type="evidence" value="ECO:0007669"/>
    <property type="project" value="UniProtKB-UniRule"/>
</dbReference>
<comment type="catalytic activity">
    <reaction evidence="7">
        <text>[protein]-L-isoaspartate + S-adenosyl-L-methionine = [protein]-L-isoaspartate alpha-methyl ester + S-adenosyl-L-homocysteine</text>
        <dbReference type="Rhea" id="RHEA:12705"/>
        <dbReference type="Rhea" id="RHEA-COMP:12143"/>
        <dbReference type="Rhea" id="RHEA-COMP:12144"/>
        <dbReference type="ChEBI" id="CHEBI:57856"/>
        <dbReference type="ChEBI" id="CHEBI:59789"/>
        <dbReference type="ChEBI" id="CHEBI:90596"/>
        <dbReference type="ChEBI" id="CHEBI:90598"/>
        <dbReference type="EC" id="2.1.1.77"/>
    </reaction>
</comment>
<dbReference type="PANTHER" id="PTHR11579">
    <property type="entry name" value="PROTEIN-L-ISOASPARTATE O-METHYLTRANSFERASE"/>
    <property type="match status" value="1"/>
</dbReference>
<dbReference type="GO" id="GO:0005737">
    <property type="term" value="C:cytoplasm"/>
    <property type="evidence" value="ECO:0007669"/>
    <property type="project" value="UniProtKB-SubCell"/>
</dbReference>
<comment type="function">
    <text evidence="7">Catalyzes the methyl esterification of L-isoaspartyl residues in peptides and proteins that result from spontaneous decomposition of normal L-aspartyl and L-asparaginyl residues. It plays a role in the repair and/or degradation of damaged proteins.</text>
</comment>
<evidence type="ECO:0000256" key="5">
    <source>
        <dbReference type="ARBA" id="ARBA00022679"/>
    </source>
</evidence>
<dbReference type="GO" id="GO:0032259">
    <property type="term" value="P:methylation"/>
    <property type="evidence" value="ECO:0007669"/>
    <property type="project" value="UniProtKB-KW"/>
</dbReference>
<comment type="caution">
    <text evidence="8">The sequence shown here is derived from an EMBL/GenBank/DDBJ whole genome shotgun (WGS) entry which is preliminary data.</text>
</comment>
<reference evidence="8 9" key="1">
    <citation type="submission" date="2020-07" db="EMBL/GenBank/DDBJ databases">
        <title>Sequencing the genomes of 1000 actinobacteria strains.</title>
        <authorList>
            <person name="Klenk H.-P."/>
        </authorList>
    </citation>
    <scope>NUCLEOTIDE SEQUENCE [LARGE SCALE GENOMIC DNA]</scope>
    <source>
        <strain evidence="8 9">DSM 45975</strain>
    </source>
</reference>
<dbReference type="NCBIfam" id="NF001453">
    <property type="entry name" value="PRK00312.1"/>
    <property type="match status" value="1"/>
</dbReference>